<dbReference type="PANTHER" id="PTHR11496">
    <property type="entry name" value="ALCOHOL DEHYDROGENASE"/>
    <property type="match status" value="1"/>
</dbReference>
<dbReference type="Pfam" id="PF00465">
    <property type="entry name" value="Fe-ADH"/>
    <property type="match status" value="1"/>
</dbReference>
<name>A0A4U5JBJ6_9EURY</name>
<feature type="domain" description="Fe-containing alcohol dehydrogenase-like C-terminal" evidence="3">
    <location>
        <begin position="210"/>
        <end position="403"/>
    </location>
</feature>
<dbReference type="Gene3D" id="3.40.50.1970">
    <property type="match status" value="1"/>
</dbReference>
<dbReference type="GO" id="GO:0046872">
    <property type="term" value="F:metal ion binding"/>
    <property type="evidence" value="ECO:0007669"/>
    <property type="project" value="InterPro"/>
</dbReference>
<dbReference type="InterPro" id="IPR018211">
    <property type="entry name" value="ADH_Fe_CS"/>
</dbReference>
<feature type="domain" description="Alcohol dehydrogenase iron-type/glycerol dehydrogenase GldA" evidence="2">
    <location>
        <begin position="35"/>
        <end position="199"/>
    </location>
</feature>
<dbReference type="InterPro" id="IPR039697">
    <property type="entry name" value="Alcohol_dehydrogenase_Fe"/>
</dbReference>
<dbReference type="FunFam" id="3.40.50.1970:FF:000003">
    <property type="entry name" value="Alcohol dehydrogenase, iron-containing"/>
    <property type="match status" value="1"/>
</dbReference>
<comment type="caution">
    <text evidence="4">The sequence shown here is derived from an EMBL/GenBank/DDBJ whole genome shotgun (WGS) entry which is preliminary data.</text>
</comment>
<protein>
    <submittedName>
        <fullName evidence="4">Iron-containing alcohol dehydrogenase</fullName>
    </submittedName>
</protein>
<dbReference type="SUPFAM" id="SSF56796">
    <property type="entry name" value="Dehydroquinate synthase-like"/>
    <property type="match status" value="1"/>
</dbReference>
<accession>A0A4U5JBJ6</accession>
<sequence>MIALVVDARTVTTMPVWIPPERMSLLDQAFDLRGPDALRFGRGRVAETGDCAARFGDRALLVTDPGVRAAGLAESVVDSLETAGLDVEIFDGIESDPSVSVAHAAAEAAAQSDVIVGLGGGSPMDVTKAAAATVASDRSLLELLESDDPLADSAPTILLPTTSGTGSEVSPAAVLFDDDGEKRGLIDPVLFADVALVDPDLSMQLPSRLTAGTGLDAFAHAVGSYISTDSNEFADALCLRAMDLVETHLRDATFYGGDAPEARVGMSMAATLAMLGRVNGGKSAIHSVAYGVGALYHVPHAEAIAAVMPAVLEYNAPAALDRFASLGDRLYDASGSRRHRAATFVAGVRSLRDDVGFDGDLTALGAAEGDLDALAEASLASERHLRASPRSMDVDDALELLSELL</sequence>
<keyword evidence="5" id="KW-1185">Reference proteome</keyword>
<evidence type="ECO:0000313" key="4">
    <source>
        <dbReference type="EMBL" id="TKR26214.1"/>
    </source>
</evidence>
<evidence type="ECO:0000313" key="5">
    <source>
        <dbReference type="Proteomes" id="UP000308037"/>
    </source>
</evidence>
<dbReference type="PANTHER" id="PTHR11496:SF83">
    <property type="entry name" value="HYDROXYACID-OXOACID TRANSHYDROGENASE, MITOCHONDRIAL"/>
    <property type="match status" value="1"/>
</dbReference>
<evidence type="ECO:0000259" key="3">
    <source>
        <dbReference type="Pfam" id="PF25137"/>
    </source>
</evidence>
<dbReference type="Gene3D" id="1.20.1090.10">
    <property type="entry name" value="Dehydroquinate synthase-like - alpha domain"/>
    <property type="match status" value="1"/>
</dbReference>
<keyword evidence="1" id="KW-0560">Oxidoreductase</keyword>
<dbReference type="GO" id="GO:0004022">
    <property type="term" value="F:alcohol dehydrogenase (NAD+) activity"/>
    <property type="evidence" value="ECO:0007669"/>
    <property type="project" value="TreeGrafter"/>
</dbReference>
<proteinExistence type="predicted"/>
<dbReference type="Proteomes" id="UP000308037">
    <property type="component" value="Unassembled WGS sequence"/>
</dbReference>
<dbReference type="PROSITE" id="PS00060">
    <property type="entry name" value="ADH_IRON_2"/>
    <property type="match status" value="1"/>
</dbReference>
<dbReference type="AlphaFoldDB" id="A0A4U5JBJ6"/>
<dbReference type="EMBL" id="QKNX01000002">
    <property type="protein sequence ID" value="TKR26214.1"/>
    <property type="molecule type" value="Genomic_DNA"/>
</dbReference>
<dbReference type="CDD" id="cd08551">
    <property type="entry name" value="Fe-ADH"/>
    <property type="match status" value="1"/>
</dbReference>
<organism evidence="4 5">
    <name type="scientific">Natronomonas salsuginis</name>
    <dbReference type="NCBI Taxonomy" id="2217661"/>
    <lineage>
        <taxon>Archaea</taxon>
        <taxon>Methanobacteriati</taxon>
        <taxon>Methanobacteriota</taxon>
        <taxon>Stenosarchaea group</taxon>
        <taxon>Halobacteria</taxon>
        <taxon>Halobacteriales</taxon>
        <taxon>Natronomonadaceae</taxon>
        <taxon>Natronomonas</taxon>
    </lineage>
</organism>
<gene>
    <name evidence="4" type="ORF">DM868_06885</name>
</gene>
<dbReference type="InterPro" id="IPR001670">
    <property type="entry name" value="ADH_Fe/GldA"/>
</dbReference>
<reference evidence="4 5" key="1">
    <citation type="submission" date="2019-04" db="EMBL/GenBank/DDBJ databases">
        <title>Natronomonas sp. F20-122 a newhaloarchaeon isolated from a saline saltern of Isla Bacuta, Huelva, Spain.</title>
        <authorList>
            <person name="Duran-Viseras A."/>
            <person name="Sanchez-Porro C."/>
            <person name="Ventosa A."/>
        </authorList>
    </citation>
    <scope>NUCLEOTIDE SEQUENCE [LARGE SCALE GENOMIC DNA]</scope>
    <source>
        <strain evidence="4 5">F20-122</strain>
    </source>
</reference>
<evidence type="ECO:0000259" key="2">
    <source>
        <dbReference type="Pfam" id="PF00465"/>
    </source>
</evidence>
<evidence type="ECO:0000256" key="1">
    <source>
        <dbReference type="ARBA" id="ARBA00023002"/>
    </source>
</evidence>
<dbReference type="InterPro" id="IPR056798">
    <property type="entry name" value="ADH_Fe_C"/>
</dbReference>
<dbReference type="Pfam" id="PF25137">
    <property type="entry name" value="ADH_Fe_C"/>
    <property type="match status" value="1"/>
</dbReference>